<dbReference type="EMBL" id="JAJPPU010000001">
    <property type="protein sequence ID" value="MCD8472548.1"/>
    <property type="molecule type" value="Genomic_DNA"/>
</dbReference>
<organism evidence="2 4">
    <name type="scientific">Xylella taiwanensis</name>
    <dbReference type="NCBI Taxonomy" id="1444770"/>
    <lineage>
        <taxon>Bacteria</taxon>
        <taxon>Pseudomonadati</taxon>
        <taxon>Pseudomonadota</taxon>
        <taxon>Gammaproteobacteria</taxon>
        <taxon>Lysobacterales</taxon>
        <taxon>Lysobacteraceae</taxon>
        <taxon>Xylella</taxon>
    </lineage>
</organism>
<keyword evidence="5" id="KW-1185">Reference proteome</keyword>
<feature type="compositionally biased region" description="Polar residues" evidence="1">
    <location>
        <begin position="40"/>
        <end position="49"/>
    </location>
</feature>
<feature type="region of interest" description="Disordered" evidence="1">
    <location>
        <begin position="1"/>
        <end position="61"/>
    </location>
</feature>
<proteinExistence type="predicted"/>
<evidence type="ECO:0000313" key="2">
    <source>
        <dbReference type="EMBL" id="EWS78926.1"/>
    </source>
</evidence>
<reference evidence="2 4" key="1">
    <citation type="journal article" date="2014" name="Genome Announc.">
        <title>Draft Genome Sequence of Xylella fastidiosa Pear Leaf Scorch Strain in Taiwan.</title>
        <authorList>
            <person name="Su C.C."/>
            <person name="Deng W.L."/>
            <person name="Jan F.J."/>
            <person name="Chang C.J."/>
            <person name="Huang H."/>
            <person name="Chen J."/>
        </authorList>
    </citation>
    <scope>NUCLEOTIDE SEQUENCE [LARGE SCALE GENOMIC DNA]</scope>
    <source>
        <strain evidence="2 4">PLS229</strain>
    </source>
</reference>
<dbReference type="Proteomes" id="UP001430701">
    <property type="component" value="Unassembled WGS sequence"/>
</dbReference>
<comment type="caution">
    <text evidence="2">The sequence shown here is derived from an EMBL/GenBank/DDBJ whole genome shotgun (WGS) entry which is preliminary data.</text>
</comment>
<evidence type="ECO:0000313" key="3">
    <source>
        <dbReference type="EMBL" id="MCD8472548.1"/>
    </source>
</evidence>
<reference evidence="3" key="2">
    <citation type="submission" date="2021-11" db="EMBL/GenBank/DDBJ databases">
        <title>Genome sequence of Xylella taiwanensis PLS432.</title>
        <authorList>
            <person name="Weng L.-W."/>
            <person name="Su C.-C."/>
            <person name="Tsai C.-W."/>
            <person name="Kuo C.-H."/>
        </authorList>
    </citation>
    <scope>NUCLEOTIDE SEQUENCE</scope>
    <source>
        <strain evidence="3">PLS432</strain>
    </source>
</reference>
<evidence type="ECO:0000313" key="5">
    <source>
        <dbReference type="Proteomes" id="UP001430701"/>
    </source>
</evidence>
<name>Z9JM65_9GAMM</name>
<dbReference type="RefSeq" id="WP_038270515.1">
    <property type="nucleotide sequence ID" value="NZ_CP053627.1"/>
</dbReference>
<dbReference type="EMBL" id="JDSQ01000004">
    <property type="protein sequence ID" value="EWS78926.1"/>
    <property type="molecule type" value="Genomic_DNA"/>
</dbReference>
<evidence type="ECO:0000313" key="4">
    <source>
        <dbReference type="Proteomes" id="UP000020406"/>
    </source>
</evidence>
<sequence length="61" mass="6827">MAGSPETIDHANQNMILDQKDVTQGLTTPSDHQYSIDMVHNTQQPSYGSVKNMHDARKDTK</sequence>
<dbReference type="AlphaFoldDB" id="Z9JM65"/>
<dbReference type="GeneID" id="68901572"/>
<evidence type="ECO:0000256" key="1">
    <source>
        <dbReference type="SAM" id="MobiDB-lite"/>
    </source>
</evidence>
<dbReference type="KEGG" id="xtw:AB672_09710"/>
<gene>
    <name evidence="2" type="ORF">AF72_03130</name>
    <name evidence="3" type="ORF">LPH55_03430</name>
</gene>
<accession>Z9JM65</accession>
<dbReference type="Proteomes" id="UP000020406">
    <property type="component" value="Unassembled WGS sequence"/>
</dbReference>
<feature type="compositionally biased region" description="Polar residues" evidence="1">
    <location>
        <begin position="10"/>
        <end position="33"/>
    </location>
</feature>
<feature type="compositionally biased region" description="Basic and acidic residues" evidence="1">
    <location>
        <begin position="52"/>
        <end position="61"/>
    </location>
</feature>
<protein>
    <submittedName>
        <fullName evidence="2">Uncharacterized protein</fullName>
    </submittedName>
</protein>